<organism evidence="3 4">
    <name type="scientific">Bradyrhizobium barranii</name>
    <dbReference type="NCBI Taxonomy" id="2992140"/>
    <lineage>
        <taxon>Bacteria</taxon>
        <taxon>Pseudomonadati</taxon>
        <taxon>Pseudomonadota</taxon>
        <taxon>Alphaproteobacteria</taxon>
        <taxon>Hyphomicrobiales</taxon>
        <taxon>Nitrobacteraceae</taxon>
        <taxon>Bradyrhizobium</taxon>
    </lineage>
</organism>
<name>A0ABY3R1L7_9BRAD</name>
<sequence>MPDTSIGIPSRRTRSAWRKTSVLDRTRAGGAVREGAALLQGLAACGHCGRRLAVHYSGRFSAPGYHCAGKNIVNGRGEYCLNIGGVQIDAAVAEAFLAALAPAGLEASLQAIEQFDADHETALAQFRRDVERARYNAQRAERRYRAVDPENRLVARGLEAEWESALLELKTAESELSDREHARPRSLTHEERDAILALGKDLKRIWFAPTTSDRDRKELLRTLLDDVTLRVERDKYNAHLTLRWRGGLFSEVNVPLPHSHPSPIRTADDTIDLLRRLAAHYPDTKIAGILNRQGRTTATGLSFTANRVSSLRTHWEIPCFEPKQQVQDGECMTIEKAARALGIAPSTLHRCLNDGFIAGEQITPGAPWRIRINDELRSRFVESASEGYVKMFKAMNLLGVWRQTILQRVKRGELKAVHVYRGRAKGIRIQVPAAAPDLFDSLKKPEGVV</sequence>
<proteinExistence type="predicted"/>
<dbReference type="Pfam" id="PF13408">
    <property type="entry name" value="Zn_ribbon_recom"/>
    <property type="match status" value="1"/>
</dbReference>
<dbReference type="InterPro" id="IPR050639">
    <property type="entry name" value="SSR_resolvase"/>
</dbReference>
<keyword evidence="4" id="KW-1185">Reference proteome</keyword>
<gene>
    <name evidence="3" type="ORF">BjapCC829_49005</name>
</gene>
<accession>A0ABY3R1L7</accession>
<dbReference type="PANTHER" id="PTHR30461:SF23">
    <property type="entry name" value="DNA RECOMBINASE-RELATED"/>
    <property type="match status" value="1"/>
</dbReference>
<dbReference type="PANTHER" id="PTHR30461">
    <property type="entry name" value="DNA-INVERTASE FROM LAMBDOID PROPHAGE"/>
    <property type="match status" value="1"/>
</dbReference>
<feature type="coiled-coil region" evidence="1">
    <location>
        <begin position="123"/>
        <end position="175"/>
    </location>
</feature>
<evidence type="ECO:0000259" key="2">
    <source>
        <dbReference type="Pfam" id="PF13408"/>
    </source>
</evidence>
<protein>
    <submittedName>
        <fullName evidence="3">Zinc ribbon domain-containing protein</fullName>
    </submittedName>
</protein>
<dbReference type="InterPro" id="IPR025827">
    <property type="entry name" value="Zn_ribbon_recom_dom"/>
</dbReference>
<evidence type="ECO:0000256" key="1">
    <source>
        <dbReference type="SAM" id="Coils"/>
    </source>
</evidence>
<evidence type="ECO:0000313" key="3">
    <source>
        <dbReference type="EMBL" id="UFW92159.1"/>
    </source>
</evidence>
<evidence type="ECO:0000313" key="4">
    <source>
        <dbReference type="Proteomes" id="UP001430990"/>
    </source>
</evidence>
<keyword evidence="3" id="KW-0614">Plasmid</keyword>
<dbReference type="Proteomes" id="UP001430990">
    <property type="component" value="Plasmid pCC829_2"/>
</dbReference>
<keyword evidence="1" id="KW-0175">Coiled coil</keyword>
<feature type="domain" description="Recombinase zinc beta ribbon" evidence="2">
    <location>
        <begin position="38"/>
        <end position="95"/>
    </location>
</feature>
<reference evidence="3" key="1">
    <citation type="submission" date="2021-11" db="EMBL/GenBank/DDBJ databases">
        <title>Australian commercial rhizobial inoculants.</title>
        <authorList>
            <person name="Kohlmeier M.G."/>
            <person name="O'Hara G.W."/>
            <person name="Colombi E."/>
            <person name="Ramsay J.P."/>
            <person name="Terpolilli J."/>
        </authorList>
    </citation>
    <scope>NUCLEOTIDE SEQUENCE</scope>
    <source>
        <strain evidence="3">CC829</strain>
        <plasmid evidence="3">pCC829_2</plasmid>
    </source>
</reference>
<geneLocation type="plasmid" evidence="3 4">
    <name>pCC829_2</name>
</geneLocation>
<dbReference type="EMBL" id="CP088102">
    <property type="protein sequence ID" value="UFW92159.1"/>
    <property type="molecule type" value="Genomic_DNA"/>
</dbReference>